<dbReference type="PRINTS" id="PR01438">
    <property type="entry name" value="UNVRSLSTRESS"/>
</dbReference>
<dbReference type="Gene3D" id="3.40.50.620">
    <property type="entry name" value="HUPs"/>
    <property type="match status" value="1"/>
</dbReference>
<reference evidence="3" key="1">
    <citation type="submission" date="2014-09" db="EMBL/GenBank/DDBJ databases">
        <title>Draft genome sequence of an oleaginous Mucoromycotina fungus Mucor ambiguus NBRC6742.</title>
        <authorList>
            <person name="Takeda I."/>
            <person name="Yamane N."/>
            <person name="Morita T."/>
            <person name="Tamano K."/>
            <person name="Machida M."/>
            <person name="Baker S."/>
            <person name="Koike H."/>
        </authorList>
    </citation>
    <scope>NUCLEOTIDE SEQUENCE</scope>
    <source>
        <strain evidence="3">NBRC 6742</strain>
    </source>
</reference>
<feature type="compositionally biased region" description="Low complexity" evidence="1">
    <location>
        <begin position="219"/>
        <end position="236"/>
    </location>
</feature>
<evidence type="ECO:0000259" key="2">
    <source>
        <dbReference type="Pfam" id="PF00582"/>
    </source>
</evidence>
<dbReference type="OrthoDB" id="843225at2759"/>
<dbReference type="PANTHER" id="PTHR47815:SF1">
    <property type="entry name" value="UNIVERSAL STRESS PROTEIN A FAMILY PROTEIN C25B2.10"/>
    <property type="match status" value="1"/>
</dbReference>
<dbReference type="STRING" id="91626.A0A0C9MS16"/>
<dbReference type="PANTHER" id="PTHR47815">
    <property type="entry name" value="UNIVERSAL STRESS PROTEIN A FAMILY PROTEIN C25B2.10"/>
    <property type="match status" value="1"/>
</dbReference>
<protein>
    <recommendedName>
        <fullName evidence="2">UspA domain-containing protein</fullName>
    </recommendedName>
</protein>
<dbReference type="InterPro" id="IPR006015">
    <property type="entry name" value="Universal_stress_UspA"/>
</dbReference>
<dbReference type="InterPro" id="IPR006016">
    <property type="entry name" value="UspA"/>
</dbReference>
<dbReference type="SUPFAM" id="SSF52402">
    <property type="entry name" value="Adenine nucleotide alpha hydrolases-like"/>
    <property type="match status" value="1"/>
</dbReference>
<dbReference type="Pfam" id="PF00582">
    <property type="entry name" value="Usp"/>
    <property type="match status" value="1"/>
</dbReference>
<dbReference type="AlphaFoldDB" id="A0A0C9MS16"/>
<keyword evidence="4" id="KW-1185">Reference proteome</keyword>
<gene>
    <name evidence="3" type="ORF">MAM1_0074d04298</name>
</gene>
<evidence type="ECO:0000256" key="1">
    <source>
        <dbReference type="SAM" id="MobiDB-lite"/>
    </source>
</evidence>
<dbReference type="CDD" id="cd23659">
    <property type="entry name" value="USP_At3g01520-like"/>
    <property type="match status" value="1"/>
</dbReference>
<dbReference type="EMBL" id="DF836363">
    <property type="protein sequence ID" value="GAN04833.1"/>
    <property type="molecule type" value="Genomic_DNA"/>
</dbReference>
<evidence type="ECO:0000313" key="4">
    <source>
        <dbReference type="Proteomes" id="UP000053815"/>
    </source>
</evidence>
<proteinExistence type="predicted"/>
<dbReference type="Proteomes" id="UP000053815">
    <property type="component" value="Unassembled WGS sequence"/>
</dbReference>
<accession>A0A0C9MS16</accession>
<evidence type="ECO:0000313" key="3">
    <source>
        <dbReference type="EMBL" id="GAN04833.1"/>
    </source>
</evidence>
<sequence>MATIPVLQQQENYVRGVSFDTMTDQDQPDYSFTLRGKTQGYQRTRRSRTFLVATDLENYSDYALDWAIENVIDDGDEIIVLRVLTVDMSENRPNLKSMLRHEELASKERATAVMNKIMAAGSQELKISAVIEFVIGKVQETIQEMISLYQPSMLIVGTRGMSELKGMFMNSVSKYCLQHSPVPVVVVRPEDKVKKQQQKKAVKAAKKANRLSGMFRISSHSSISSLNSKGSDSSDSSSDEDDVGNMEKKVQRLSVFDKIGRRSRSSSPARPPTKKQ</sequence>
<feature type="domain" description="UspA" evidence="2">
    <location>
        <begin position="48"/>
        <end position="188"/>
    </location>
</feature>
<name>A0A0C9MS16_9FUNG</name>
<dbReference type="InterPro" id="IPR014729">
    <property type="entry name" value="Rossmann-like_a/b/a_fold"/>
</dbReference>
<feature type="region of interest" description="Disordered" evidence="1">
    <location>
        <begin position="219"/>
        <end position="276"/>
    </location>
</feature>
<organism evidence="3">
    <name type="scientific">Mucor ambiguus</name>
    <dbReference type="NCBI Taxonomy" id="91626"/>
    <lineage>
        <taxon>Eukaryota</taxon>
        <taxon>Fungi</taxon>
        <taxon>Fungi incertae sedis</taxon>
        <taxon>Mucoromycota</taxon>
        <taxon>Mucoromycotina</taxon>
        <taxon>Mucoromycetes</taxon>
        <taxon>Mucorales</taxon>
        <taxon>Mucorineae</taxon>
        <taxon>Mucoraceae</taxon>
        <taxon>Mucor</taxon>
    </lineage>
</organism>